<evidence type="ECO:0000256" key="1">
    <source>
        <dbReference type="ARBA" id="ARBA00007215"/>
    </source>
</evidence>
<dbReference type="InParanoid" id="A0A1Z5RF62"/>
<dbReference type="STRING" id="4558.A0A1Z5RF62"/>
<protein>
    <recommendedName>
        <fullName evidence="7">Cyclin</fullName>
    </recommendedName>
</protein>
<keyword evidence="6" id="KW-1185">Reference proteome</keyword>
<evidence type="ECO:0008006" key="7">
    <source>
        <dbReference type="Google" id="ProtNLM"/>
    </source>
</evidence>
<dbReference type="Gramene" id="OQU82384">
    <property type="protein sequence ID" value="OQU82384"/>
    <property type="gene ID" value="SORBI_3006G225200"/>
</dbReference>
<evidence type="ECO:0000256" key="3">
    <source>
        <dbReference type="ARBA" id="ARBA00023306"/>
    </source>
</evidence>
<dbReference type="GO" id="GO:0019901">
    <property type="term" value="F:protein kinase binding"/>
    <property type="evidence" value="ECO:0007669"/>
    <property type="project" value="InterPro"/>
</dbReference>
<dbReference type="OMA" id="LMMLRRD"/>
<keyword evidence="3" id="KW-0131">Cell cycle</keyword>
<evidence type="ECO:0000313" key="5">
    <source>
        <dbReference type="EMBL" id="OQU82384.1"/>
    </source>
</evidence>
<evidence type="ECO:0000256" key="4">
    <source>
        <dbReference type="SAM" id="MobiDB-lite"/>
    </source>
</evidence>
<dbReference type="SUPFAM" id="SSF47954">
    <property type="entry name" value="Cyclin-like"/>
    <property type="match status" value="1"/>
</dbReference>
<name>A0A1Z5RF62_SORBI</name>
<sequence>MRAFEAAKGAPAPRIGVPEYLERVHRYAALDPECYVVAYAYVDMAAHRRPAAAVASRNVHRLLLASLLVASKVLDDFHHSNAFFARVGGVSNAEMNKLEMELLDLLHFAVAVDHRVYHRYREHLETEMLRRDYHHGLMPVSGSAAPSKPRTTASSVVNNPPLPPPLTEGRRPAEAGDDGDDREEHEYRKVPNGLPAVNTMTTSSLRELWTFDY</sequence>
<dbReference type="InterPro" id="IPR013922">
    <property type="entry name" value="Cyclin_PHO80-like"/>
</dbReference>
<dbReference type="GO" id="GO:0051301">
    <property type="term" value="P:cell division"/>
    <property type="evidence" value="ECO:0007669"/>
    <property type="project" value="UniProtKB-KW"/>
</dbReference>
<accession>A0A1Z5RF62</accession>
<dbReference type="eggNOG" id="KOG1674">
    <property type="taxonomic scope" value="Eukaryota"/>
</dbReference>
<evidence type="ECO:0000256" key="2">
    <source>
        <dbReference type="ARBA" id="ARBA00022618"/>
    </source>
</evidence>
<dbReference type="AlphaFoldDB" id="A0A1Z5RF62"/>
<dbReference type="EMBL" id="CM000765">
    <property type="protein sequence ID" value="OQU82384.1"/>
    <property type="molecule type" value="Genomic_DNA"/>
</dbReference>
<comment type="similarity">
    <text evidence="1">Belongs to the cyclin family. Cyclin U/P subfamily.</text>
</comment>
<proteinExistence type="inferred from homology"/>
<keyword evidence="2" id="KW-0132">Cell division</keyword>
<organism evidence="5 6">
    <name type="scientific">Sorghum bicolor</name>
    <name type="common">Sorghum</name>
    <name type="synonym">Sorghum vulgare</name>
    <dbReference type="NCBI Taxonomy" id="4558"/>
    <lineage>
        <taxon>Eukaryota</taxon>
        <taxon>Viridiplantae</taxon>
        <taxon>Streptophyta</taxon>
        <taxon>Embryophyta</taxon>
        <taxon>Tracheophyta</taxon>
        <taxon>Spermatophyta</taxon>
        <taxon>Magnoliopsida</taxon>
        <taxon>Liliopsida</taxon>
        <taxon>Poales</taxon>
        <taxon>Poaceae</taxon>
        <taxon>PACMAD clade</taxon>
        <taxon>Panicoideae</taxon>
        <taxon>Andropogonodae</taxon>
        <taxon>Andropogoneae</taxon>
        <taxon>Sorghinae</taxon>
        <taxon>Sorghum</taxon>
    </lineage>
</organism>
<evidence type="ECO:0000313" key="6">
    <source>
        <dbReference type="Proteomes" id="UP000000768"/>
    </source>
</evidence>
<dbReference type="Gene3D" id="1.10.472.10">
    <property type="entry name" value="Cyclin-like"/>
    <property type="match status" value="1"/>
</dbReference>
<gene>
    <name evidence="5" type="ORF">SORBI_3006G225200</name>
</gene>
<dbReference type="PANTHER" id="PTHR15615:SF121">
    <property type="entry name" value="CYCLIN-U1-1"/>
    <property type="match status" value="1"/>
</dbReference>
<dbReference type="InterPro" id="IPR036915">
    <property type="entry name" value="Cyclin-like_sf"/>
</dbReference>
<reference evidence="5 6" key="1">
    <citation type="journal article" date="2009" name="Nature">
        <title>The Sorghum bicolor genome and the diversification of grasses.</title>
        <authorList>
            <person name="Paterson A.H."/>
            <person name="Bowers J.E."/>
            <person name="Bruggmann R."/>
            <person name="Dubchak I."/>
            <person name="Grimwood J."/>
            <person name="Gundlach H."/>
            <person name="Haberer G."/>
            <person name="Hellsten U."/>
            <person name="Mitros T."/>
            <person name="Poliakov A."/>
            <person name="Schmutz J."/>
            <person name="Spannagl M."/>
            <person name="Tang H."/>
            <person name="Wang X."/>
            <person name="Wicker T."/>
            <person name="Bharti A.K."/>
            <person name="Chapman J."/>
            <person name="Feltus F.A."/>
            <person name="Gowik U."/>
            <person name="Grigoriev I.V."/>
            <person name="Lyons E."/>
            <person name="Maher C.A."/>
            <person name="Martis M."/>
            <person name="Narechania A."/>
            <person name="Otillar R.P."/>
            <person name="Penning B.W."/>
            <person name="Salamov A.A."/>
            <person name="Wang Y."/>
            <person name="Zhang L."/>
            <person name="Carpita N.C."/>
            <person name="Freeling M."/>
            <person name="Gingle A.R."/>
            <person name="Hash C.T."/>
            <person name="Keller B."/>
            <person name="Klein P."/>
            <person name="Kresovich S."/>
            <person name="McCann M.C."/>
            <person name="Ming R."/>
            <person name="Peterson D.G."/>
            <person name="Mehboob-ur-Rahman"/>
            <person name="Ware D."/>
            <person name="Westhoff P."/>
            <person name="Mayer K.F."/>
            <person name="Messing J."/>
            <person name="Rokhsar D.S."/>
        </authorList>
    </citation>
    <scope>NUCLEOTIDE SEQUENCE [LARGE SCALE GENOMIC DNA]</scope>
    <source>
        <strain evidence="6">cv. BTx623</strain>
    </source>
</reference>
<reference evidence="6" key="2">
    <citation type="journal article" date="2018" name="Plant J.">
        <title>The Sorghum bicolor reference genome: improved assembly, gene annotations, a transcriptome atlas, and signatures of genome organization.</title>
        <authorList>
            <person name="McCormick R.F."/>
            <person name="Truong S.K."/>
            <person name="Sreedasyam A."/>
            <person name="Jenkins J."/>
            <person name="Shu S."/>
            <person name="Sims D."/>
            <person name="Kennedy M."/>
            <person name="Amirebrahimi M."/>
            <person name="Weers B.D."/>
            <person name="McKinley B."/>
            <person name="Mattison A."/>
            <person name="Morishige D.T."/>
            <person name="Grimwood J."/>
            <person name="Schmutz J."/>
            <person name="Mullet J.E."/>
        </authorList>
    </citation>
    <scope>NUCLEOTIDE SEQUENCE [LARGE SCALE GENOMIC DNA]</scope>
    <source>
        <strain evidence="6">cv. BTx623</strain>
    </source>
</reference>
<dbReference type="PANTHER" id="PTHR15615">
    <property type="match status" value="1"/>
</dbReference>
<dbReference type="Proteomes" id="UP000000768">
    <property type="component" value="Chromosome 6"/>
</dbReference>
<feature type="region of interest" description="Disordered" evidence="4">
    <location>
        <begin position="139"/>
        <end position="198"/>
    </location>
</feature>
<dbReference type="Pfam" id="PF08613">
    <property type="entry name" value="Cyclin"/>
    <property type="match status" value="1"/>
</dbReference>